<accession>A0ABQ3E0L1</accession>
<reference evidence="3" key="1">
    <citation type="journal article" date="2019" name="Int. J. Syst. Evol. Microbiol.">
        <title>The Global Catalogue of Microorganisms (GCM) 10K type strain sequencing project: providing services to taxonomists for standard genome sequencing and annotation.</title>
        <authorList>
            <consortium name="The Broad Institute Genomics Platform"/>
            <consortium name="The Broad Institute Genome Sequencing Center for Infectious Disease"/>
            <person name="Wu L."/>
            <person name="Ma J."/>
        </authorList>
    </citation>
    <scope>NUCLEOTIDE SEQUENCE [LARGE SCALE GENOMIC DNA]</scope>
    <source>
        <strain evidence="3">JCM 4737</strain>
    </source>
</reference>
<dbReference type="Pfam" id="PF04545">
    <property type="entry name" value="Sigma70_r4"/>
    <property type="match status" value="1"/>
</dbReference>
<dbReference type="InterPro" id="IPR036388">
    <property type="entry name" value="WH-like_DNA-bd_sf"/>
</dbReference>
<evidence type="ECO:0000259" key="1">
    <source>
        <dbReference type="Pfam" id="PF04545"/>
    </source>
</evidence>
<feature type="domain" description="RNA polymerase sigma-70 region 4" evidence="1">
    <location>
        <begin position="18"/>
        <end position="64"/>
    </location>
</feature>
<dbReference type="InterPro" id="IPR007630">
    <property type="entry name" value="RNA_pol_sigma70_r4"/>
</dbReference>
<dbReference type="RefSeq" id="WP_138893882.1">
    <property type="nucleotide sequence ID" value="NZ_BMVO01000022.1"/>
</dbReference>
<dbReference type="EMBL" id="BMVO01000022">
    <property type="protein sequence ID" value="GHB22227.1"/>
    <property type="molecule type" value="Genomic_DNA"/>
</dbReference>
<dbReference type="SUPFAM" id="SSF88659">
    <property type="entry name" value="Sigma3 and sigma4 domains of RNA polymerase sigma factors"/>
    <property type="match status" value="1"/>
</dbReference>
<dbReference type="InterPro" id="IPR013324">
    <property type="entry name" value="RNA_pol_sigma_r3/r4-like"/>
</dbReference>
<proteinExistence type="predicted"/>
<organism evidence="2 3">
    <name type="scientific">Streptomyces chryseus</name>
    <dbReference type="NCBI Taxonomy" id="68186"/>
    <lineage>
        <taxon>Bacteria</taxon>
        <taxon>Bacillati</taxon>
        <taxon>Actinomycetota</taxon>
        <taxon>Actinomycetes</taxon>
        <taxon>Kitasatosporales</taxon>
        <taxon>Streptomycetaceae</taxon>
        <taxon>Streptomyces</taxon>
    </lineage>
</organism>
<name>A0ABQ3E0L1_9ACTN</name>
<dbReference type="Proteomes" id="UP000599437">
    <property type="component" value="Unassembled WGS sequence"/>
</dbReference>
<gene>
    <name evidence="2" type="ORF">GCM10010346_52370</name>
</gene>
<keyword evidence="3" id="KW-1185">Reference proteome</keyword>
<evidence type="ECO:0000313" key="2">
    <source>
        <dbReference type="EMBL" id="GHB22227.1"/>
    </source>
</evidence>
<dbReference type="Gene3D" id="1.10.10.10">
    <property type="entry name" value="Winged helix-like DNA-binding domain superfamily/Winged helix DNA-binding domain"/>
    <property type="match status" value="1"/>
</dbReference>
<protein>
    <recommendedName>
        <fullName evidence="1">RNA polymerase sigma-70 region 4 domain-containing protein</fullName>
    </recommendedName>
</protein>
<comment type="caution">
    <text evidence="2">The sequence shown here is derived from an EMBL/GenBank/DDBJ whole genome shotgun (WGS) entry which is preliminary data.</text>
</comment>
<sequence length="462" mass="50443">MAERGSAMTRDDDWLQAAFGALPARSRRMIEDRADGKTLRSIGEEHEVSRERVRQMLVKAQKHLCSVADAFVDDWRDRLTTLTECSAVPQSEVAAALGVRDQVGVGLLVEAVGAEHPLTWAGRLRGWWTRSPGALEVLLRRGMEEAPLRGEDVTVTFAAAGVPDEVPLLDLLGHPDSPLVPGFGGTWLRRRARGRDAAYLFLLASGEPCRAEELLAPTGIKRKPAVAEALRRDDRFVQLRLEGKWALAEWPHLNVTPYPNAVEAFVAVLTELGPLPKDALFVKVGERYPVTLWRLHQCLLDDRVGITEDGRIELVARGATPIEESEPTRPARMAVDPAGNVFGVRLTVDKDVLRGSGVVVSSWLTWQLGMRQAPMVRTFSIAGQPTPIVLKRATSAAQISSLRVLVQEHGMVGGCEFVLFLRTDDSTARIEHACTQHVCPAAIGSVGTDVRPPGDSAAELSP</sequence>
<evidence type="ECO:0000313" key="3">
    <source>
        <dbReference type="Proteomes" id="UP000599437"/>
    </source>
</evidence>